<dbReference type="GO" id="GO:0047429">
    <property type="term" value="F:nucleoside triphosphate diphosphatase activity"/>
    <property type="evidence" value="ECO:0007669"/>
    <property type="project" value="InterPro"/>
</dbReference>
<dbReference type="InterPro" id="IPR052555">
    <property type="entry name" value="dCTP_Pyrophosphatase"/>
</dbReference>
<evidence type="ECO:0000313" key="1">
    <source>
        <dbReference type="EMBL" id="AKM54489.1"/>
    </source>
</evidence>
<reference evidence="1 2" key="1">
    <citation type="journal article" date="2015" name="Genome Biol. Evol.">
        <title>Found and Lost: The Fates of Horizontally Acquired Genes in Arthropod-Symbiotic Spiroplasma.</title>
        <authorList>
            <person name="Lo W.S."/>
            <person name="Gasparich G.E."/>
            <person name="Kuo C.H."/>
        </authorList>
    </citation>
    <scope>NUCLEOTIDE SEQUENCE [LARGE SCALE GENOMIC DNA]</scope>
    <source>
        <strain evidence="2">TDA-040725-5</strain>
    </source>
</reference>
<keyword evidence="1" id="KW-0378">Hydrolase</keyword>
<proteinExistence type="predicted"/>
<dbReference type="KEGG" id="seri:SERIO_v1c09290"/>
<dbReference type="Proteomes" id="UP000035661">
    <property type="component" value="Chromosome"/>
</dbReference>
<dbReference type="PIRSF" id="PIRSF029826">
    <property type="entry name" value="UCP029826_pph"/>
    <property type="match status" value="1"/>
</dbReference>
<dbReference type="AlphaFoldDB" id="A0A0H3XLP6"/>
<dbReference type="RefSeq" id="WP_047791687.1">
    <property type="nucleotide sequence ID" value="NZ_CP011856.1"/>
</dbReference>
<organism evidence="1 2">
    <name type="scientific">Spiroplasma eriocheiris</name>
    <dbReference type="NCBI Taxonomy" id="315358"/>
    <lineage>
        <taxon>Bacteria</taxon>
        <taxon>Bacillati</taxon>
        <taxon>Mycoplasmatota</taxon>
        <taxon>Mollicutes</taxon>
        <taxon>Entomoplasmatales</taxon>
        <taxon>Spiroplasmataceae</taxon>
        <taxon>Spiroplasma</taxon>
    </lineage>
</organism>
<gene>
    <name evidence="1" type="ORF">SERIO_v1c09290</name>
</gene>
<dbReference type="Gene3D" id="1.10.287.1080">
    <property type="entry name" value="MazG-like"/>
    <property type="match status" value="1"/>
</dbReference>
<dbReference type="Pfam" id="PF12643">
    <property type="entry name" value="MazG-like"/>
    <property type="match status" value="1"/>
</dbReference>
<dbReference type="SUPFAM" id="SSF101386">
    <property type="entry name" value="all-alpha NTP pyrophosphatases"/>
    <property type="match status" value="1"/>
</dbReference>
<dbReference type="CDD" id="cd11537">
    <property type="entry name" value="NTP-PPase_RS21-C6_like"/>
    <property type="match status" value="1"/>
</dbReference>
<dbReference type="GO" id="GO:0009143">
    <property type="term" value="P:nucleoside triphosphate catabolic process"/>
    <property type="evidence" value="ECO:0007669"/>
    <property type="project" value="InterPro"/>
</dbReference>
<dbReference type="PANTHER" id="PTHR46523">
    <property type="entry name" value="DCTP PYROPHOSPHATASE 1"/>
    <property type="match status" value="1"/>
</dbReference>
<dbReference type="PATRIC" id="fig|743698.3.peg.938"/>
<protein>
    <submittedName>
        <fullName evidence="1">Nucleotide pyrophosphohydrolase</fullName>
    </submittedName>
</protein>
<keyword evidence="2" id="KW-1185">Reference proteome</keyword>
<dbReference type="STRING" id="315358.SERIO_v1c09290"/>
<name>A0A0H3XLP6_9MOLU</name>
<accession>A0A0H3XLP6</accession>
<dbReference type="EMBL" id="CP011856">
    <property type="protein sequence ID" value="AKM54489.1"/>
    <property type="molecule type" value="Genomic_DNA"/>
</dbReference>
<evidence type="ECO:0000313" key="2">
    <source>
        <dbReference type="Proteomes" id="UP000035661"/>
    </source>
</evidence>
<reference evidence="2" key="2">
    <citation type="submission" date="2015-06" db="EMBL/GenBank/DDBJ databases">
        <title>Complete genome sequence of Spiroplasma eriocheiris TDA-040725-5 (DSM 21848).</title>
        <authorList>
            <person name="Lo W.-S."/>
            <person name="Kuo C.-H."/>
        </authorList>
    </citation>
    <scope>NUCLEOTIDE SEQUENCE [LARGE SCALE GENOMIC DNA]</scope>
    <source>
        <strain evidence="2">TDA-040725-5</strain>
    </source>
</reference>
<sequence>MNDLINKILKFRNERNWKQFHTLETLSKSIIIEAAELLENFQWSSNPKNLDNVKEEIADIFIYVIELLDLIDISNEDEIVKLVVNKLEINARKYPIELAKDNSLKYNELQKDKK</sequence>
<dbReference type="PANTHER" id="PTHR46523:SF1">
    <property type="entry name" value="DCTP PYROPHOSPHATASE 1"/>
    <property type="match status" value="1"/>
</dbReference>
<dbReference type="InterPro" id="IPR025984">
    <property type="entry name" value="DCTPP"/>
</dbReference>